<evidence type="ECO:0000256" key="2">
    <source>
        <dbReference type="ARBA" id="ARBA00022741"/>
    </source>
</evidence>
<accession>A0A7C4FGT2</accession>
<dbReference type="EMBL" id="DTFF01000024">
    <property type="protein sequence ID" value="HGI87389.1"/>
    <property type="molecule type" value="Genomic_DNA"/>
</dbReference>
<name>A0A7C4FGT2_9CREN</name>
<dbReference type="GO" id="GO:0005525">
    <property type="term" value="F:GTP binding"/>
    <property type="evidence" value="ECO:0007669"/>
    <property type="project" value="UniProtKB-KW"/>
</dbReference>
<comment type="caution">
    <text evidence="5">The sequence shown here is derived from an EMBL/GenBank/DDBJ whole genome shotgun (WGS) entry which is preliminary data.</text>
</comment>
<keyword evidence="2" id="KW-0547">Nucleotide-binding</keyword>
<dbReference type="PANTHER" id="PTHR21231">
    <property type="entry name" value="XPA-BINDING PROTEIN 1-RELATED"/>
    <property type="match status" value="1"/>
</dbReference>
<protein>
    <submittedName>
        <fullName evidence="5">GTPase</fullName>
    </submittedName>
</protein>
<comment type="similarity">
    <text evidence="1">Belongs to the GPN-loop GTPase family.</text>
</comment>
<dbReference type="Pfam" id="PF03029">
    <property type="entry name" value="ATP_bind_1"/>
    <property type="match status" value="1"/>
</dbReference>
<evidence type="ECO:0000313" key="5">
    <source>
        <dbReference type="EMBL" id="HGI87389.1"/>
    </source>
</evidence>
<reference evidence="5" key="1">
    <citation type="journal article" date="2020" name="mSystems">
        <title>Genome- and Community-Level Interaction Insights into Carbon Utilization and Element Cycling Functions of Hydrothermarchaeota in Hydrothermal Sediment.</title>
        <authorList>
            <person name="Zhou Z."/>
            <person name="Liu Y."/>
            <person name="Xu W."/>
            <person name="Pan J."/>
            <person name="Luo Z.H."/>
            <person name="Li M."/>
        </authorList>
    </citation>
    <scope>NUCLEOTIDE SEQUENCE [LARGE SCALE GENOMIC DNA]</scope>
    <source>
        <strain evidence="5">SpSt-732</strain>
    </source>
</reference>
<dbReference type="InterPro" id="IPR004130">
    <property type="entry name" value="Gpn"/>
</dbReference>
<evidence type="ECO:0000256" key="3">
    <source>
        <dbReference type="ARBA" id="ARBA00022801"/>
    </source>
</evidence>
<organism evidence="5">
    <name type="scientific">Ignisphaera aggregans</name>
    <dbReference type="NCBI Taxonomy" id="334771"/>
    <lineage>
        <taxon>Archaea</taxon>
        <taxon>Thermoproteota</taxon>
        <taxon>Thermoprotei</taxon>
        <taxon>Desulfurococcales</taxon>
        <taxon>Desulfurococcaceae</taxon>
        <taxon>Ignisphaera</taxon>
    </lineage>
</organism>
<proteinExistence type="inferred from homology"/>
<dbReference type="NCBIfam" id="NF010340">
    <property type="entry name" value="PRK13768.1-2"/>
    <property type="match status" value="1"/>
</dbReference>
<keyword evidence="3" id="KW-0378">Hydrolase</keyword>
<keyword evidence="4" id="KW-0342">GTP-binding</keyword>
<evidence type="ECO:0000256" key="4">
    <source>
        <dbReference type="ARBA" id="ARBA00023134"/>
    </source>
</evidence>
<dbReference type="AlphaFoldDB" id="A0A7C4FGT2"/>
<dbReference type="GO" id="GO:0003924">
    <property type="term" value="F:GTPase activity"/>
    <property type="evidence" value="ECO:0007669"/>
    <property type="project" value="TreeGrafter"/>
</dbReference>
<dbReference type="InterPro" id="IPR027417">
    <property type="entry name" value="P-loop_NTPase"/>
</dbReference>
<evidence type="ECO:0000256" key="1">
    <source>
        <dbReference type="ARBA" id="ARBA00005290"/>
    </source>
</evidence>
<sequence length="264" mass="29390">MYYVFLLGPAGSGKSLLTAVLHDWLEEHGMSTVILNLDPAADWLPYTPDVDIRSYITVEDVMKRYNLGPNGALVTAVDLSLNYVKELIDEIDEMKPNYVVVDTPGQLEVFAFRKAGPIMIDSLSRSFRTAVLFLLEAYTLLKPSTLIPLSMLSLATSLSHRKPQITVITKSDLLTKEESTQVLKLLENPLDFLATLRGHEYFMVSETLSDEVLMIIETAIRNSLENAILTSAIIGQGIDELYASLQRILAGGEDFYTEEPSEVL</sequence>
<dbReference type="SUPFAM" id="SSF52540">
    <property type="entry name" value="P-loop containing nucleoside triphosphate hydrolases"/>
    <property type="match status" value="1"/>
</dbReference>
<dbReference type="PANTHER" id="PTHR21231:SF8">
    <property type="entry name" value="GPN-LOOP GTPASE 1"/>
    <property type="match status" value="1"/>
</dbReference>
<gene>
    <name evidence="5" type="ORF">ENV14_03230</name>
</gene>
<dbReference type="Gene3D" id="3.40.50.300">
    <property type="entry name" value="P-loop containing nucleotide triphosphate hydrolases"/>
    <property type="match status" value="1"/>
</dbReference>